<proteinExistence type="inferred from homology"/>
<dbReference type="SUPFAM" id="SSF74788">
    <property type="entry name" value="Cullin repeat-like"/>
    <property type="match status" value="1"/>
</dbReference>
<evidence type="ECO:0000313" key="5">
    <source>
        <dbReference type="WBParaSite" id="Gr19_v10_g4936.t2"/>
    </source>
</evidence>
<dbReference type="AlphaFoldDB" id="A0A914HXH1"/>
<dbReference type="Proteomes" id="UP000887572">
    <property type="component" value="Unplaced"/>
</dbReference>
<keyword evidence="4" id="KW-1185">Reference proteome</keyword>
<dbReference type="WBParaSite" id="Gr19_v10_g4936.t2">
    <property type="protein sequence ID" value="Gr19_v10_g4936.t2"/>
    <property type="gene ID" value="Gr19_v10_g4936"/>
</dbReference>
<dbReference type="InterPro" id="IPR016159">
    <property type="entry name" value="Cullin_repeat-like_dom_sf"/>
</dbReference>
<feature type="domain" description="Cullin N-terminal" evidence="3">
    <location>
        <begin position="18"/>
        <end position="141"/>
    </location>
</feature>
<evidence type="ECO:0000256" key="2">
    <source>
        <dbReference type="ARBA" id="ARBA00022786"/>
    </source>
</evidence>
<evidence type="ECO:0000313" key="4">
    <source>
        <dbReference type="Proteomes" id="UP000887572"/>
    </source>
</evidence>
<dbReference type="Gene3D" id="1.20.1310.10">
    <property type="entry name" value="Cullin Repeats"/>
    <property type="match status" value="1"/>
</dbReference>
<accession>A0A914HXH1</accession>
<evidence type="ECO:0000256" key="1">
    <source>
        <dbReference type="ARBA" id="ARBA00006019"/>
    </source>
</evidence>
<keyword evidence="2" id="KW-0833">Ubl conjugation pathway</keyword>
<sequence>MSINRQDQNVVEYLCGKIGSILREDSFDYVEHYGEMSNAALQTLMVGRGRELYVKLQAMIGEHLQKMHQQVFISSFTTENKSVDGIDDRILQSLCRQWFEFSEKMIIVRQVLLSSERVFDNSVGEESLIVFAWRIYRSILEQDSEHLPKLLNIVDVRTPNRKKSNILARSKVNQSVRRRSLFSDDTLFDFFRFVDTASLGLSVALCCRRFANFADSVLRGRTHSDCALMLCDGQNDLFPPPKKSENPIGAFAIRLWNSNGAKVNGRGFGRHIYHHGMLIYQVIDQWFSNPREQQPLDLSEIEIPEWITGMSFLYMPIGVTPSVLSFLQLISPMLQNCCLKFELASLWPKLHTSGQLLPFLSLFNPLTFSLQLTFDELSFFRVNNHFYKLPLWATFQSIFFPNCFDLSLPLSLLSSREIGIDVATWLHNERSTVGRPRRVVFSDQPKEINSMGQSFMPGVNAMIGLIKQKFAEGSGKRHFVVESSSKLLNEWDERLLQNGNSECLLVSPKRIVRCSIGDEHTEFEQFHDHLRNGKGTKVGPTVQIGTSSSVRWLKEVMAQMPSQTKRD</sequence>
<comment type="similarity">
    <text evidence="1">Belongs to the cullin family.</text>
</comment>
<reference evidence="5" key="1">
    <citation type="submission" date="2022-11" db="UniProtKB">
        <authorList>
            <consortium name="WormBaseParasite"/>
        </authorList>
    </citation>
    <scope>IDENTIFICATION</scope>
</reference>
<protein>
    <submittedName>
        <fullName evidence="5">F-box domain-containing protein</fullName>
    </submittedName>
</protein>
<organism evidence="4 5">
    <name type="scientific">Globodera rostochiensis</name>
    <name type="common">Golden nematode worm</name>
    <name type="synonym">Heterodera rostochiensis</name>
    <dbReference type="NCBI Taxonomy" id="31243"/>
    <lineage>
        <taxon>Eukaryota</taxon>
        <taxon>Metazoa</taxon>
        <taxon>Ecdysozoa</taxon>
        <taxon>Nematoda</taxon>
        <taxon>Chromadorea</taxon>
        <taxon>Rhabditida</taxon>
        <taxon>Tylenchina</taxon>
        <taxon>Tylenchomorpha</taxon>
        <taxon>Tylenchoidea</taxon>
        <taxon>Heteroderidae</taxon>
        <taxon>Heteroderinae</taxon>
        <taxon>Globodera</taxon>
    </lineage>
</organism>
<dbReference type="Pfam" id="PF00888">
    <property type="entry name" value="Cullin"/>
    <property type="match status" value="1"/>
</dbReference>
<evidence type="ECO:0000259" key="3">
    <source>
        <dbReference type="Pfam" id="PF00888"/>
    </source>
</evidence>
<name>A0A914HXH1_GLORO</name>
<dbReference type="InterPro" id="IPR001373">
    <property type="entry name" value="Cullin_N"/>
</dbReference>